<gene>
    <name evidence="2" type="ORF">GMARGA_LOCUS7297</name>
</gene>
<evidence type="ECO:0000313" key="3">
    <source>
        <dbReference type="Proteomes" id="UP000789901"/>
    </source>
</evidence>
<protein>
    <submittedName>
        <fullName evidence="2">33441_t:CDS:1</fullName>
    </submittedName>
</protein>
<accession>A0ABN7UJ42</accession>
<feature type="non-terminal residue" evidence="2">
    <location>
        <position position="1"/>
    </location>
</feature>
<evidence type="ECO:0000256" key="1">
    <source>
        <dbReference type="SAM" id="Coils"/>
    </source>
</evidence>
<sequence>RSFQFQHRIATIYYYISCIEKFNYKKNVSEKDKEEYEEQYQKTEEISKLVEKYKELEDKGIICSLAKEILGHRGIYFPKYLNSNSKQNLNYSQKKWNTSRCKDPKHKNDVDVIIKYMKKFVIFAMNLVSKKEHWLIGQSALKNQKNHQSEDLTDFINSRFDIKFNEEVDIIEAQKYVYDDDIKNLYKKDNIVYMKREVDINYILGEIICNINYEDNNFWIYNLYWNKDLPDNILLPKNLKTIGQKLQEKIL</sequence>
<keyword evidence="3" id="KW-1185">Reference proteome</keyword>
<evidence type="ECO:0000313" key="2">
    <source>
        <dbReference type="EMBL" id="CAG8609753.1"/>
    </source>
</evidence>
<proteinExistence type="predicted"/>
<dbReference type="Proteomes" id="UP000789901">
    <property type="component" value="Unassembled WGS sequence"/>
</dbReference>
<keyword evidence="1" id="KW-0175">Coiled coil</keyword>
<feature type="coiled-coil region" evidence="1">
    <location>
        <begin position="19"/>
        <end position="59"/>
    </location>
</feature>
<dbReference type="EMBL" id="CAJVQB010003491">
    <property type="protein sequence ID" value="CAG8609753.1"/>
    <property type="molecule type" value="Genomic_DNA"/>
</dbReference>
<name>A0ABN7UJ42_GIGMA</name>
<comment type="caution">
    <text evidence="2">The sequence shown here is derived from an EMBL/GenBank/DDBJ whole genome shotgun (WGS) entry which is preliminary data.</text>
</comment>
<organism evidence="2 3">
    <name type="scientific">Gigaspora margarita</name>
    <dbReference type="NCBI Taxonomy" id="4874"/>
    <lineage>
        <taxon>Eukaryota</taxon>
        <taxon>Fungi</taxon>
        <taxon>Fungi incertae sedis</taxon>
        <taxon>Mucoromycota</taxon>
        <taxon>Glomeromycotina</taxon>
        <taxon>Glomeromycetes</taxon>
        <taxon>Diversisporales</taxon>
        <taxon>Gigasporaceae</taxon>
        <taxon>Gigaspora</taxon>
    </lineage>
</organism>
<reference evidence="2 3" key="1">
    <citation type="submission" date="2021-06" db="EMBL/GenBank/DDBJ databases">
        <authorList>
            <person name="Kallberg Y."/>
            <person name="Tangrot J."/>
            <person name="Rosling A."/>
        </authorList>
    </citation>
    <scope>NUCLEOTIDE SEQUENCE [LARGE SCALE GENOMIC DNA]</scope>
    <source>
        <strain evidence="2 3">120-4 pot B 10/14</strain>
    </source>
</reference>